<name>A0A1M4W5B0_9FIRM</name>
<organism evidence="5 6">
    <name type="scientific">Alkalibacter saccharofermentans DSM 14828</name>
    <dbReference type="NCBI Taxonomy" id="1120975"/>
    <lineage>
        <taxon>Bacteria</taxon>
        <taxon>Bacillati</taxon>
        <taxon>Bacillota</taxon>
        <taxon>Clostridia</taxon>
        <taxon>Eubacteriales</taxon>
        <taxon>Eubacteriaceae</taxon>
        <taxon>Alkalibacter</taxon>
    </lineage>
</organism>
<dbReference type="PANTHER" id="PTHR43537">
    <property type="entry name" value="TRANSCRIPTIONAL REGULATOR, GNTR FAMILY"/>
    <property type="match status" value="1"/>
</dbReference>
<evidence type="ECO:0000256" key="2">
    <source>
        <dbReference type="ARBA" id="ARBA00023125"/>
    </source>
</evidence>
<proteinExistence type="predicted"/>
<dbReference type="CDD" id="cd07377">
    <property type="entry name" value="WHTH_GntR"/>
    <property type="match status" value="1"/>
</dbReference>
<dbReference type="Proteomes" id="UP000184251">
    <property type="component" value="Unassembled WGS sequence"/>
</dbReference>
<dbReference type="PANTHER" id="PTHR43537:SF24">
    <property type="entry name" value="GLUCONATE OPERON TRANSCRIPTIONAL REPRESSOR"/>
    <property type="match status" value="1"/>
</dbReference>
<evidence type="ECO:0000259" key="4">
    <source>
        <dbReference type="PROSITE" id="PS50949"/>
    </source>
</evidence>
<dbReference type="Pfam" id="PF07729">
    <property type="entry name" value="FCD"/>
    <property type="match status" value="1"/>
</dbReference>
<dbReference type="PROSITE" id="PS50949">
    <property type="entry name" value="HTH_GNTR"/>
    <property type="match status" value="1"/>
</dbReference>
<dbReference type="SUPFAM" id="SSF46785">
    <property type="entry name" value="Winged helix' DNA-binding domain"/>
    <property type="match status" value="1"/>
</dbReference>
<dbReference type="InterPro" id="IPR008920">
    <property type="entry name" value="TF_FadR/GntR_C"/>
</dbReference>
<dbReference type="InterPro" id="IPR011711">
    <property type="entry name" value="GntR_C"/>
</dbReference>
<dbReference type="RefSeq" id="WP_073270150.1">
    <property type="nucleotide sequence ID" value="NZ_FQTU01000006.1"/>
</dbReference>
<dbReference type="Gene3D" id="1.10.10.10">
    <property type="entry name" value="Winged helix-like DNA-binding domain superfamily/Winged helix DNA-binding domain"/>
    <property type="match status" value="1"/>
</dbReference>
<keyword evidence="6" id="KW-1185">Reference proteome</keyword>
<dbReference type="AlphaFoldDB" id="A0A1M4W5B0"/>
<dbReference type="InterPro" id="IPR036388">
    <property type="entry name" value="WH-like_DNA-bd_sf"/>
</dbReference>
<keyword evidence="3" id="KW-0804">Transcription</keyword>
<dbReference type="OrthoDB" id="389878at2"/>
<protein>
    <submittedName>
        <fullName evidence="5">DNA-binding transcriptional regulator, GntR family</fullName>
    </submittedName>
</protein>
<dbReference type="STRING" id="1120975.SAMN02746064_01172"/>
<gene>
    <name evidence="5" type="ORF">SAMN02746064_01172</name>
</gene>
<keyword evidence="1" id="KW-0805">Transcription regulation</keyword>
<dbReference type="GO" id="GO:0003677">
    <property type="term" value="F:DNA binding"/>
    <property type="evidence" value="ECO:0007669"/>
    <property type="project" value="UniProtKB-KW"/>
</dbReference>
<dbReference type="SMART" id="SM00895">
    <property type="entry name" value="FCD"/>
    <property type="match status" value="1"/>
</dbReference>
<evidence type="ECO:0000313" key="6">
    <source>
        <dbReference type="Proteomes" id="UP000184251"/>
    </source>
</evidence>
<dbReference type="Pfam" id="PF00392">
    <property type="entry name" value="GntR"/>
    <property type="match status" value="1"/>
</dbReference>
<dbReference type="InterPro" id="IPR000524">
    <property type="entry name" value="Tscrpt_reg_HTH_GntR"/>
</dbReference>
<dbReference type="InterPro" id="IPR036390">
    <property type="entry name" value="WH_DNA-bd_sf"/>
</dbReference>
<feature type="domain" description="HTH gntR-type" evidence="4">
    <location>
        <begin position="11"/>
        <end position="78"/>
    </location>
</feature>
<dbReference type="SMART" id="SM00345">
    <property type="entry name" value="HTH_GNTR"/>
    <property type="match status" value="1"/>
</dbReference>
<evidence type="ECO:0000256" key="1">
    <source>
        <dbReference type="ARBA" id="ARBA00023015"/>
    </source>
</evidence>
<reference evidence="5 6" key="1">
    <citation type="submission" date="2016-11" db="EMBL/GenBank/DDBJ databases">
        <authorList>
            <person name="Jaros S."/>
            <person name="Januszkiewicz K."/>
            <person name="Wedrychowicz H."/>
        </authorList>
    </citation>
    <scope>NUCLEOTIDE SEQUENCE [LARGE SCALE GENOMIC DNA]</scope>
    <source>
        <strain evidence="5 6">DSM 14828</strain>
    </source>
</reference>
<dbReference type="Gene3D" id="1.20.120.530">
    <property type="entry name" value="GntR ligand-binding domain-like"/>
    <property type="match status" value="1"/>
</dbReference>
<evidence type="ECO:0000256" key="3">
    <source>
        <dbReference type="ARBA" id="ARBA00023163"/>
    </source>
</evidence>
<dbReference type="SUPFAM" id="SSF48008">
    <property type="entry name" value="GntR ligand-binding domain-like"/>
    <property type="match status" value="1"/>
</dbReference>
<sequence length="219" mass="25557">MKKARHNEEQLPLKDLAYKSIKDKILKCELVPGSIISEAAIVLELGISRTPIREALLRLSQENFVTIYPRKGIIVSQITVKDIHEVFQIREIVEPEIAKMACKNMSKEFLLDLKRRFDEIPFNLDGSQANEYFDLDIEFHKYIISCGNNSKLTEFTDKIFDLDYRIRVMSTLEIDDVEKRSKPEHFEIIDALIEQDLDKIEKSIRIHLKNAHKQALMKI</sequence>
<evidence type="ECO:0000313" key="5">
    <source>
        <dbReference type="EMBL" id="SHE76340.1"/>
    </source>
</evidence>
<dbReference type="GO" id="GO:0003700">
    <property type="term" value="F:DNA-binding transcription factor activity"/>
    <property type="evidence" value="ECO:0007669"/>
    <property type="project" value="InterPro"/>
</dbReference>
<keyword evidence="2 5" id="KW-0238">DNA-binding</keyword>
<dbReference type="EMBL" id="FQTU01000006">
    <property type="protein sequence ID" value="SHE76340.1"/>
    <property type="molecule type" value="Genomic_DNA"/>
</dbReference>
<accession>A0A1M4W5B0</accession>